<dbReference type="InterPro" id="IPR025716">
    <property type="entry name" value="Post-transcriptional_regulator"/>
</dbReference>
<comment type="caution">
    <text evidence="1">The sequence shown here is derived from an EMBL/GenBank/DDBJ whole genome shotgun (WGS) entry which is preliminary data.</text>
</comment>
<dbReference type="AlphaFoldDB" id="A0A9C7G8H2"/>
<accession>A0A9C7G8H2</accession>
<sequence length="98" mass="11642">MNSNHLYDQFRVQVEPAIRSKLEELSVFGYGIHSESQLWSFLTKKKWKKPKEEVYLFEIVQDILTLKPGEFMSFQTVEALKSSQFSLPNEEDWKELLK</sequence>
<dbReference type="RefSeq" id="WP_230496227.1">
    <property type="nucleotide sequence ID" value="NZ_CAKJTG010000008.1"/>
</dbReference>
<reference evidence="1" key="1">
    <citation type="submission" date="2021-10" db="EMBL/GenBank/DDBJ databases">
        <authorList>
            <person name="Criscuolo A."/>
        </authorList>
    </citation>
    <scope>NUCLEOTIDE SEQUENCE</scope>
    <source>
        <strain evidence="1">CIP111885</strain>
    </source>
</reference>
<organism evidence="1 2">
    <name type="scientific">Pseudoneobacillus rhizosphaerae</name>
    <dbReference type="NCBI Taxonomy" id="2880968"/>
    <lineage>
        <taxon>Bacteria</taxon>
        <taxon>Bacillati</taxon>
        <taxon>Bacillota</taxon>
        <taxon>Bacilli</taxon>
        <taxon>Bacillales</taxon>
        <taxon>Bacillaceae</taxon>
        <taxon>Pseudoneobacillus</taxon>
    </lineage>
</organism>
<name>A0A9C7G8H2_9BACI</name>
<dbReference type="Pfam" id="PF13797">
    <property type="entry name" value="Post_transc_reg"/>
    <property type="match status" value="1"/>
</dbReference>
<evidence type="ECO:0000313" key="2">
    <source>
        <dbReference type="Proteomes" id="UP000789845"/>
    </source>
</evidence>
<dbReference type="Proteomes" id="UP000789845">
    <property type="component" value="Unassembled WGS sequence"/>
</dbReference>
<gene>
    <name evidence="1" type="primary">comN</name>
    <name evidence="1" type="ORF">NEOCIP111885_01663</name>
</gene>
<proteinExistence type="predicted"/>
<keyword evidence="2" id="KW-1185">Reference proteome</keyword>
<evidence type="ECO:0000313" key="1">
    <source>
        <dbReference type="EMBL" id="CAG9607971.1"/>
    </source>
</evidence>
<dbReference type="EMBL" id="CAKJTG010000008">
    <property type="protein sequence ID" value="CAG9607971.1"/>
    <property type="molecule type" value="Genomic_DNA"/>
</dbReference>
<protein>
    <submittedName>
        <fullName evidence="1">Post-transcriptional regulator ComN</fullName>
    </submittedName>
</protein>